<reference evidence="1 2" key="1">
    <citation type="submission" date="2021-07" db="EMBL/GenBank/DDBJ databases">
        <authorList>
            <person name="Palmer J.M."/>
        </authorList>
    </citation>
    <scope>NUCLEOTIDE SEQUENCE [LARGE SCALE GENOMIC DNA]</scope>
    <source>
        <strain evidence="1 2">AT_MEX2019</strain>
        <tissue evidence="1">Muscle</tissue>
    </source>
</reference>
<proteinExistence type="predicted"/>
<comment type="caution">
    <text evidence="1">The sequence shown here is derived from an EMBL/GenBank/DDBJ whole genome shotgun (WGS) entry which is preliminary data.</text>
</comment>
<evidence type="ECO:0000313" key="2">
    <source>
        <dbReference type="Proteomes" id="UP001345963"/>
    </source>
</evidence>
<sequence>MRSNSIPAPVLTTRVLRHHSSTLPPFVQFLFSSSAANLLPFTSLLLQDKSLLVRMKRDDHCSLNKGASFSKLQPGVAEFGLTDSCCVVSEAWRFFRGVQGLIMF</sequence>
<dbReference type="Proteomes" id="UP001345963">
    <property type="component" value="Unassembled WGS sequence"/>
</dbReference>
<keyword evidence="2" id="KW-1185">Reference proteome</keyword>
<name>A0ABU7CE60_9TELE</name>
<accession>A0ABU7CE60</accession>
<protein>
    <submittedName>
        <fullName evidence="1">Uncharacterized protein</fullName>
    </submittedName>
</protein>
<organism evidence="1 2">
    <name type="scientific">Ataeniobius toweri</name>
    <dbReference type="NCBI Taxonomy" id="208326"/>
    <lineage>
        <taxon>Eukaryota</taxon>
        <taxon>Metazoa</taxon>
        <taxon>Chordata</taxon>
        <taxon>Craniata</taxon>
        <taxon>Vertebrata</taxon>
        <taxon>Euteleostomi</taxon>
        <taxon>Actinopterygii</taxon>
        <taxon>Neopterygii</taxon>
        <taxon>Teleostei</taxon>
        <taxon>Neoteleostei</taxon>
        <taxon>Acanthomorphata</taxon>
        <taxon>Ovalentaria</taxon>
        <taxon>Atherinomorphae</taxon>
        <taxon>Cyprinodontiformes</taxon>
        <taxon>Goodeidae</taxon>
        <taxon>Ataeniobius</taxon>
    </lineage>
</organism>
<dbReference type="EMBL" id="JAHUTI010089383">
    <property type="protein sequence ID" value="MED6260917.1"/>
    <property type="molecule type" value="Genomic_DNA"/>
</dbReference>
<gene>
    <name evidence="1" type="ORF">ATANTOWER_031271</name>
</gene>
<evidence type="ECO:0000313" key="1">
    <source>
        <dbReference type="EMBL" id="MED6260917.1"/>
    </source>
</evidence>